<evidence type="ECO:0000259" key="10">
    <source>
        <dbReference type="PROSITE" id="PS50893"/>
    </source>
</evidence>
<dbReference type="RefSeq" id="WP_038078768.1">
    <property type="nucleotide sequence ID" value="NZ_JHEG04000001.1"/>
</dbReference>
<dbReference type="PROSITE" id="PS00211">
    <property type="entry name" value="ABC_TRANSPORTER_1"/>
    <property type="match status" value="1"/>
</dbReference>
<keyword evidence="6" id="KW-0067">ATP-binding</keyword>
<evidence type="ECO:0000256" key="2">
    <source>
        <dbReference type="ARBA" id="ARBA00022448"/>
    </source>
</evidence>
<name>A0A0C1RDF8_9CYAN</name>
<dbReference type="SUPFAM" id="SSF90123">
    <property type="entry name" value="ABC transporter transmembrane region"/>
    <property type="match status" value="1"/>
</dbReference>
<evidence type="ECO:0000256" key="3">
    <source>
        <dbReference type="ARBA" id="ARBA00022475"/>
    </source>
</evidence>
<keyword evidence="14" id="KW-1185">Reference proteome</keyword>
<dbReference type="PROSITE" id="PS50929">
    <property type="entry name" value="ABC_TM1F"/>
    <property type="match status" value="1"/>
</dbReference>
<keyword evidence="3" id="KW-1003">Cell membrane</keyword>
<feature type="transmembrane region" description="Helical" evidence="9">
    <location>
        <begin position="561"/>
        <end position="583"/>
    </location>
</feature>
<feature type="domain" description="ABC transmembrane type-1" evidence="11">
    <location>
        <begin position="422"/>
        <end position="711"/>
    </location>
</feature>
<feature type="transmembrane region" description="Helical" evidence="9">
    <location>
        <begin position="457"/>
        <end position="475"/>
    </location>
</feature>
<dbReference type="OrthoDB" id="9771903at2"/>
<dbReference type="InterPro" id="IPR027417">
    <property type="entry name" value="P-loop_NTPase"/>
</dbReference>
<protein>
    <submittedName>
        <fullName evidence="13">Cation tolerance protein CutA</fullName>
    </submittedName>
    <submittedName>
        <fullName evidence="12">NHLP bacteriocin export ABC transporter permease/ATPase subunit</fullName>
    </submittedName>
</protein>
<dbReference type="InterPro" id="IPR003439">
    <property type="entry name" value="ABC_transporter-like_ATP-bd"/>
</dbReference>
<dbReference type="GO" id="GO:0140359">
    <property type="term" value="F:ABC-type transporter activity"/>
    <property type="evidence" value="ECO:0007669"/>
    <property type="project" value="InterPro"/>
</dbReference>
<evidence type="ECO:0000259" key="11">
    <source>
        <dbReference type="PROSITE" id="PS50929"/>
    </source>
</evidence>
<sequence>MVEQIKFGIAQQQYIIKGNEPILLDDRETVWVVKSGSLALFSIKVKHGIAEGSRRYLFNVEASEAMFSTTPSSQDEVCQILAVSMEETELIRVPVEDFSKWIVKGDRQAIALVENWIHRFSSLLSDVTAPTMPVQPEGINYFSLGSGDIFQPQHDTVTWVQIQQGCVNWMGFEELPLLPLSGILPLDSKMWLQATDEVELSSEDISAIQDADTLADSLTLLATYFLDYIQLLEQQEISAELRRFQERERLNYQVMKETLGELSSVLQQRKTVFYPAVTPTSDPDEALLIAAGAVGRALGVTIRPPAKSENITRIQDPLEAIARASQIRMRRIALTDRWWKKDSGPMLTYTIEDNHPVALLPLSDNRYEIFDPVAQTRTPVNARTTSKLVPNAYVFYRPLPEKKLKTWDLLKFALQGHSRELIVILCTGIATTLLGMLTPTATAILIDNAIPDAKREVLIQIALGLLAAAFGESIFQLTQGFAIIRLETFADASTQAAVWDRLLNLRASFFRQYSIGDLNSRVNAVTQIREKLSSTVLKTIFSSLFSLLNLGLLFYYNVSLALIACVVALVNIGVTVVSGILTLHKVRPLLEIEGEISGVMVQLIDGVAKLRVAGAEARAFAYWGKQYSQQLKLMLSTQGIEDFLTVTNKVLPPLTNAILFWFAVQTLNTTSGQQLNAGALSTGTFLAFNSAYATFISGATSLSSTVVDVLEVLPLWNRAQPILSATPELNSSKTDPGRLSGRVVVDHVVFRYGNDGPLTLDDVSIRAEPGEYIAIVGPSGSGKSTLFRLLLGFDFPESGTIYYDGQDLAGLDVNAVRRQLGVVIQNSRMMSGSIFENIASGALVTMDEAWEAARASGLADDIEAMPMGMHTVVSEGGSNLSGGQRQRLLIARALVLKPRILLFDEATSALDNRTQAIVSQSLERLQVTRIAIAHRFSTIRNANRIYVLQSGRVVQHGSFEELAHQQGLFSQLMARQML</sequence>
<organism evidence="13">
    <name type="scientific">Tolypothrix bouteillei VB521301</name>
    <dbReference type="NCBI Taxonomy" id="1479485"/>
    <lineage>
        <taxon>Bacteria</taxon>
        <taxon>Bacillati</taxon>
        <taxon>Cyanobacteriota</taxon>
        <taxon>Cyanophyceae</taxon>
        <taxon>Nostocales</taxon>
        <taxon>Tolypothrichaceae</taxon>
        <taxon>Tolypothrix</taxon>
    </lineage>
</organism>
<dbReference type="InterPro" id="IPR003593">
    <property type="entry name" value="AAA+_ATPase"/>
</dbReference>
<reference evidence="13" key="1">
    <citation type="journal article" date="2015" name="Genome Announc.">
        <title>Draft Genome Sequence of Tolypothrix boutellei Strain VB521301.</title>
        <authorList>
            <person name="Chandrababunaidu M.M."/>
            <person name="Singh D."/>
            <person name="Sen D."/>
            <person name="Bhan S."/>
            <person name="Das S."/>
            <person name="Gupta A."/>
            <person name="Adhikary S.P."/>
            <person name="Tripathy S."/>
        </authorList>
    </citation>
    <scope>NUCLEOTIDE SEQUENCE</scope>
    <source>
        <strain evidence="13">VB521301</strain>
    </source>
</reference>
<evidence type="ECO:0000313" key="14">
    <source>
        <dbReference type="Proteomes" id="UP000029738"/>
    </source>
</evidence>
<evidence type="ECO:0000256" key="5">
    <source>
        <dbReference type="ARBA" id="ARBA00022741"/>
    </source>
</evidence>
<dbReference type="Pfam" id="PF00664">
    <property type="entry name" value="ABC_membrane"/>
    <property type="match status" value="1"/>
</dbReference>
<evidence type="ECO:0000256" key="4">
    <source>
        <dbReference type="ARBA" id="ARBA00022692"/>
    </source>
</evidence>
<keyword evidence="7 9" id="KW-1133">Transmembrane helix</keyword>
<reference evidence="12" key="2">
    <citation type="submission" date="2019-11" db="EMBL/GenBank/DDBJ databases">
        <title>Improved Assembly of Tolypothrix boutellei genome.</title>
        <authorList>
            <person name="Sarangi A.N."/>
            <person name="Mukherjee M."/>
            <person name="Ghosh S."/>
            <person name="Singh D."/>
            <person name="Das A."/>
            <person name="Kant S."/>
            <person name="Prusty A."/>
            <person name="Tripathy S."/>
        </authorList>
    </citation>
    <scope>NUCLEOTIDE SEQUENCE</scope>
    <source>
        <strain evidence="12">VB521301</strain>
    </source>
</reference>
<dbReference type="GO" id="GO:0034040">
    <property type="term" value="F:ATPase-coupled lipid transmembrane transporter activity"/>
    <property type="evidence" value="ECO:0007669"/>
    <property type="project" value="TreeGrafter"/>
</dbReference>
<feature type="transmembrane region" description="Helical" evidence="9">
    <location>
        <begin position="536"/>
        <end position="555"/>
    </location>
</feature>
<dbReference type="EMBL" id="JHEG02000048">
    <property type="protein sequence ID" value="KIE10265.1"/>
    <property type="molecule type" value="Genomic_DNA"/>
</dbReference>
<dbReference type="NCBIfam" id="TIGR03797">
    <property type="entry name" value="NHLM_micro_ABC2"/>
    <property type="match status" value="1"/>
</dbReference>
<dbReference type="InterPro" id="IPR011527">
    <property type="entry name" value="ABC1_TM_dom"/>
</dbReference>
<proteinExistence type="predicted"/>
<dbReference type="SMART" id="SM00382">
    <property type="entry name" value="AAA"/>
    <property type="match status" value="1"/>
</dbReference>
<evidence type="ECO:0000313" key="13">
    <source>
        <dbReference type="EMBL" id="KIE10265.1"/>
    </source>
</evidence>
<keyword evidence="4 9" id="KW-0812">Transmembrane</keyword>
<dbReference type="EMBL" id="JHEG04000001">
    <property type="protein sequence ID" value="KAF3886231.1"/>
    <property type="molecule type" value="Genomic_DNA"/>
</dbReference>
<gene>
    <name evidence="13" type="ORF">DA73_0216900</name>
    <name evidence="12" type="ORF">DA73_0400012655</name>
</gene>
<dbReference type="AlphaFoldDB" id="A0A0C1RDF8"/>
<evidence type="ECO:0000256" key="1">
    <source>
        <dbReference type="ARBA" id="ARBA00004651"/>
    </source>
</evidence>
<dbReference type="GO" id="GO:0016887">
    <property type="term" value="F:ATP hydrolysis activity"/>
    <property type="evidence" value="ECO:0007669"/>
    <property type="project" value="InterPro"/>
</dbReference>
<evidence type="ECO:0000256" key="6">
    <source>
        <dbReference type="ARBA" id="ARBA00022840"/>
    </source>
</evidence>
<dbReference type="Proteomes" id="UP000029738">
    <property type="component" value="Unassembled WGS sequence"/>
</dbReference>
<dbReference type="STRING" id="1479485.DA73_0216900"/>
<comment type="subcellular location">
    <subcellularLocation>
        <location evidence="1">Cell membrane</location>
        <topology evidence="1">Multi-pass membrane protein</topology>
    </subcellularLocation>
</comment>
<evidence type="ECO:0000256" key="9">
    <source>
        <dbReference type="SAM" id="Phobius"/>
    </source>
</evidence>
<dbReference type="FunFam" id="3.40.50.300:FF:000299">
    <property type="entry name" value="ABC transporter ATP-binding protein/permease"/>
    <property type="match status" value="1"/>
</dbReference>
<keyword evidence="2" id="KW-0813">Transport</keyword>
<comment type="caution">
    <text evidence="13">The sequence shown here is derived from an EMBL/GenBank/DDBJ whole genome shotgun (WGS) entry which is preliminary data.</text>
</comment>
<dbReference type="GO" id="GO:0005524">
    <property type="term" value="F:ATP binding"/>
    <property type="evidence" value="ECO:0007669"/>
    <property type="project" value="UniProtKB-KW"/>
</dbReference>
<dbReference type="GO" id="GO:0005886">
    <property type="term" value="C:plasma membrane"/>
    <property type="evidence" value="ECO:0007669"/>
    <property type="project" value="UniProtKB-SubCell"/>
</dbReference>
<dbReference type="SUPFAM" id="SSF52540">
    <property type="entry name" value="P-loop containing nucleoside triphosphate hydrolases"/>
    <property type="match status" value="1"/>
</dbReference>
<keyword evidence="8 9" id="KW-0472">Membrane</keyword>
<keyword evidence="5" id="KW-0547">Nucleotide-binding</keyword>
<dbReference type="PANTHER" id="PTHR24221:SF654">
    <property type="entry name" value="ATP-BINDING CASSETTE SUB-FAMILY B MEMBER 6"/>
    <property type="match status" value="1"/>
</dbReference>
<dbReference type="PANTHER" id="PTHR24221">
    <property type="entry name" value="ATP-BINDING CASSETTE SUB-FAMILY B"/>
    <property type="match status" value="1"/>
</dbReference>
<dbReference type="InterPro" id="IPR017871">
    <property type="entry name" value="ABC_transporter-like_CS"/>
</dbReference>
<dbReference type="Pfam" id="PF00005">
    <property type="entry name" value="ABC_tran"/>
    <property type="match status" value="1"/>
</dbReference>
<feature type="transmembrane region" description="Helical" evidence="9">
    <location>
        <begin position="421"/>
        <end position="445"/>
    </location>
</feature>
<dbReference type="PROSITE" id="PS50893">
    <property type="entry name" value="ABC_TRANSPORTER_2"/>
    <property type="match status" value="1"/>
</dbReference>
<dbReference type="Gene3D" id="1.20.1560.10">
    <property type="entry name" value="ABC transporter type 1, transmembrane domain"/>
    <property type="match status" value="1"/>
</dbReference>
<evidence type="ECO:0000313" key="12">
    <source>
        <dbReference type="EMBL" id="KAF3886231.1"/>
    </source>
</evidence>
<feature type="domain" description="ABC transporter" evidence="10">
    <location>
        <begin position="743"/>
        <end position="975"/>
    </location>
</feature>
<evidence type="ECO:0000256" key="7">
    <source>
        <dbReference type="ARBA" id="ARBA00022989"/>
    </source>
</evidence>
<dbReference type="Gene3D" id="3.40.50.300">
    <property type="entry name" value="P-loop containing nucleotide triphosphate hydrolases"/>
    <property type="match status" value="1"/>
</dbReference>
<dbReference type="InterPro" id="IPR036640">
    <property type="entry name" value="ABC1_TM_sf"/>
</dbReference>
<accession>A0A0C1RDF8</accession>
<evidence type="ECO:0000256" key="8">
    <source>
        <dbReference type="ARBA" id="ARBA00023136"/>
    </source>
</evidence>
<dbReference type="InterPro" id="IPR022515">
    <property type="entry name" value="NHPM_micro_ABC2"/>
</dbReference>
<dbReference type="InterPro" id="IPR039421">
    <property type="entry name" value="Type_1_exporter"/>
</dbReference>